<evidence type="ECO:0000313" key="3">
    <source>
        <dbReference type="EMBL" id="PJJ80854.1"/>
    </source>
</evidence>
<dbReference type="Gene3D" id="3.30.420.40">
    <property type="match status" value="2"/>
</dbReference>
<dbReference type="SUPFAM" id="SSF53067">
    <property type="entry name" value="Actin-like ATPase domain"/>
    <property type="match status" value="1"/>
</dbReference>
<evidence type="ECO:0000256" key="1">
    <source>
        <dbReference type="ARBA" id="ARBA00006479"/>
    </source>
</evidence>
<dbReference type="EMBL" id="PGFH01000001">
    <property type="protein sequence ID" value="PJJ80854.1"/>
    <property type="molecule type" value="Genomic_DNA"/>
</dbReference>
<dbReference type="SUPFAM" id="SSF46785">
    <property type="entry name" value="Winged helix' DNA-binding domain"/>
    <property type="match status" value="1"/>
</dbReference>
<dbReference type="PANTHER" id="PTHR18964:SF149">
    <property type="entry name" value="BIFUNCTIONAL UDP-N-ACETYLGLUCOSAMINE 2-EPIMERASE_N-ACETYLMANNOSAMINE KINASE"/>
    <property type="match status" value="1"/>
</dbReference>
<dbReference type="InterPro" id="IPR036390">
    <property type="entry name" value="WH_DNA-bd_sf"/>
</dbReference>
<dbReference type="InterPro" id="IPR000600">
    <property type="entry name" value="ROK"/>
</dbReference>
<dbReference type="PANTHER" id="PTHR18964">
    <property type="entry name" value="ROK (REPRESSOR, ORF, KINASE) FAMILY"/>
    <property type="match status" value="1"/>
</dbReference>
<dbReference type="InterPro" id="IPR043129">
    <property type="entry name" value="ATPase_NBD"/>
</dbReference>
<dbReference type="Proteomes" id="UP000231742">
    <property type="component" value="Unassembled WGS sequence"/>
</dbReference>
<dbReference type="GO" id="GO:0016301">
    <property type="term" value="F:kinase activity"/>
    <property type="evidence" value="ECO:0007669"/>
    <property type="project" value="UniProtKB-KW"/>
</dbReference>
<accession>A0A2M9D549</accession>
<dbReference type="OrthoDB" id="3464494at2"/>
<sequence>MSLANSSSSTANATESRRLTAMSPTTSLARAVLIHGPIQRGELLRRLQLTPPTLTRLSKPLLDSGIIVEVGETLSGSVGRPAKPLDIPPNPRRFLGVKLTSETAFGVVSDQRARAFARADQVLASHEVSVVVDAIAELFAELDREGEEAIAGVGVTVGGRVLSNRVVDNVRFLEWTSVDLGGALEQRLGVPVTVENDLIALIEGEHWFGLGRNMRDFAVITIGAGIGYGLVWDDAVVRTPETGIELGGHLPLEPGGPRCFRGHEGCATAMLTVESIETQAREATGRQLSYADVLSGASAGEPDLLAIVHQAAHALGRFIALAANLAMVHEVLLAGEGTGILDVARAEVMRVMNEERDPEARPLSLVVDETGFGIWAKGAAAVAIQTSFDRSISSL</sequence>
<organism evidence="3 4">
    <name type="scientific">Salinibacterium amurskyense</name>
    <dbReference type="NCBI Taxonomy" id="205941"/>
    <lineage>
        <taxon>Bacteria</taxon>
        <taxon>Bacillati</taxon>
        <taxon>Actinomycetota</taxon>
        <taxon>Actinomycetes</taxon>
        <taxon>Micrococcales</taxon>
        <taxon>Microbacteriaceae</taxon>
        <taxon>Salinibacterium</taxon>
    </lineage>
</organism>
<keyword evidence="3" id="KW-0808">Transferase</keyword>
<keyword evidence="3" id="KW-0418">Kinase</keyword>
<comment type="caution">
    <text evidence="3">The sequence shown here is derived from an EMBL/GenBank/DDBJ whole genome shotgun (WGS) entry which is preliminary data.</text>
</comment>
<dbReference type="InterPro" id="IPR036388">
    <property type="entry name" value="WH-like_DNA-bd_sf"/>
</dbReference>
<protein>
    <submittedName>
        <fullName evidence="3">Putative NBD/HSP70 family sugar kinase</fullName>
    </submittedName>
</protein>
<feature type="compositionally biased region" description="Low complexity" evidence="2">
    <location>
        <begin position="1"/>
        <end position="14"/>
    </location>
</feature>
<proteinExistence type="inferred from homology"/>
<gene>
    <name evidence="3" type="ORF">CLV85_0019</name>
</gene>
<keyword evidence="4" id="KW-1185">Reference proteome</keyword>
<dbReference type="Pfam" id="PF00480">
    <property type="entry name" value="ROK"/>
    <property type="match status" value="1"/>
</dbReference>
<comment type="similarity">
    <text evidence="1">Belongs to the ROK (NagC/XylR) family.</text>
</comment>
<name>A0A2M9D549_9MICO</name>
<reference evidence="3 4" key="1">
    <citation type="submission" date="2017-11" db="EMBL/GenBank/DDBJ databases">
        <title>Genomic Encyclopedia of Archaeal and Bacterial Type Strains, Phase II (KMG-II): From Individual Species to Whole Genera.</title>
        <authorList>
            <person name="Goeker M."/>
        </authorList>
    </citation>
    <scope>NUCLEOTIDE SEQUENCE [LARGE SCALE GENOMIC DNA]</scope>
    <source>
        <strain evidence="3 4">DSM 16400</strain>
    </source>
</reference>
<feature type="region of interest" description="Disordered" evidence="2">
    <location>
        <begin position="1"/>
        <end position="22"/>
    </location>
</feature>
<dbReference type="AlphaFoldDB" id="A0A2M9D549"/>
<evidence type="ECO:0000313" key="4">
    <source>
        <dbReference type="Proteomes" id="UP000231742"/>
    </source>
</evidence>
<evidence type="ECO:0000256" key="2">
    <source>
        <dbReference type="SAM" id="MobiDB-lite"/>
    </source>
</evidence>
<dbReference type="Gene3D" id="1.10.10.10">
    <property type="entry name" value="Winged helix-like DNA-binding domain superfamily/Winged helix DNA-binding domain"/>
    <property type="match status" value="1"/>
</dbReference>